<evidence type="ECO:0000256" key="2">
    <source>
        <dbReference type="ARBA" id="ARBA00022723"/>
    </source>
</evidence>
<feature type="compositionally biased region" description="Pro residues" evidence="6">
    <location>
        <begin position="23"/>
        <end position="32"/>
    </location>
</feature>
<keyword evidence="9" id="KW-1185">Reference proteome</keyword>
<evidence type="ECO:0000256" key="3">
    <source>
        <dbReference type="ARBA" id="ARBA00022964"/>
    </source>
</evidence>
<feature type="domain" description="Fe2OG dioxygenase" evidence="7">
    <location>
        <begin position="139"/>
        <end position="252"/>
    </location>
</feature>
<feature type="region of interest" description="Disordered" evidence="6">
    <location>
        <begin position="1"/>
        <end position="32"/>
    </location>
</feature>
<comment type="caution">
    <text evidence="8">The sequence shown here is derived from an EMBL/GenBank/DDBJ whole genome shotgun (WGS) entry which is preliminary data.</text>
</comment>
<dbReference type="PANTHER" id="PTHR10869">
    <property type="entry name" value="PROLYL 4-HYDROXYLASE ALPHA SUBUNIT"/>
    <property type="match status" value="1"/>
</dbReference>
<dbReference type="Proteomes" id="UP001610446">
    <property type="component" value="Unassembled WGS sequence"/>
</dbReference>
<dbReference type="Pfam" id="PF13640">
    <property type="entry name" value="2OG-FeII_Oxy_3"/>
    <property type="match status" value="1"/>
</dbReference>
<sequence>MPKPKPSKKDSSRHAHSKQPQQQPQPTPNWPPLRPLIPSSDLILDPILPDQIYLIRNFLHVSLCKTYVSFLASLPLITTPGRPKKGEAVRVNDRFQIQDAGFADILWRETALKELVTKSVTEIEQRPQLKEIWGGEPLGLNANIRVYRYSPGQFFAQHYDDSNTLSFSSPSTPSPKPGRTTWTLLIYLNTCSGGETIFYPEPTRTCRNPEPISVAPEMGMALLHRHGDRCLLHEGSEVTIGEKWVLRSDLVVAL</sequence>
<evidence type="ECO:0000313" key="9">
    <source>
        <dbReference type="Proteomes" id="UP001610446"/>
    </source>
</evidence>
<evidence type="ECO:0000256" key="6">
    <source>
        <dbReference type="SAM" id="MobiDB-lite"/>
    </source>
</evidence>
<name>A0ABR4KQ28_9EURO</name>
<dbReference type="InterPro" id="IPR005123">
    <property type="entry name" value="Oxoglu/Fe-dep_dioxygenase_dom"/>
</dbReference>
<evidence type="ECO:0000256" key="4">
    <source>
        <dbReference type="ARBA" id="ARBA00023002"/>
    </source>
</evidence>
<evidence type="ECO:0000256" key="5">
    <source>
        <dbReference type="ARBA" id="ARBA00023004"/>
    </source>
</evidence>
<dbReference type="PROSITE" id="PS51471">
    <property type="entry name" value="FE2OG_OXY"/>
    <property type="match status" value="1"/>
</dbReference>
<organism evidence="8 9">
    <name type="scientific">Aspergillus pseudoustus</name>
    <dbReference type="NCBI Taxonomy" id="1810923"/>
    <lineage>
        <taxon>Eukaryota</taxon>
        <taxon>Fungi</taxon>
        <taxon>Dikarya</taxon>
        <taxon>Ascomycota</taxon>
        <taxon>Pezizomycotina</taxon>
        <taxon>Eurotiomycetes</taxon>
        <taxon>Eurotiomycetidae</taxon>
        <taxon>Eurotiales</taxon>
        <taxon>Aspergillaceae</taxon>
        <taxon>Aspergillus</taxon>
        <taxon>Aspergillus subgen. Nidulantes</taxon>
    </lineage>
</organism>
<keyword evidence="4" id="KW-0560">Oxidoreductase</keyword>
<reference evidence="8 9" key="1">
    <citation type="submission" date="2024-07" db="EMBL/GenBank/DDBJ databases">
        <title>Section-level genome sequencing and comparative genomics of Aspergillus sections Usti and Cavernicolus.</title>
        <authorList>
            <consortium name="Lawrence Berkeley National Laboratory"/>
            <person name="Nybo J.L."/>
            <person name="Vesth T.C."/>
            <person name="Theobald S."/>
            <person name="Frisvad J.C."/>
            <person name="Larsen T.O."/>
            <person name="Kjaerboelling I."/>
            <person name="Rothschild-Mancinelli K."/>
            <person name="Lyhne E.K."/>
            <person name="Kogle M.E."/>
            <person name="Barry K."/>
            <person name="Clum A."/>
            <person name="Na H."/>
            <person name="Ledsgaard L."/>
            <person name="Lin J."/>
            <person name="Lipzen A."/>
            <person name="Kuo A."/>
            <person name="Riley R."/>
            <person name="Mondo S."/>
            <person name="Labutti K."/>
            <person name="Haridas S."/>
            <person name="Pangalinan J."/>
            <person name="Salamov A.A."/>
            <person name="Simmons B.A."/>
            <person name="Magnuson J.K."/>
            <person name="Chen J."/>
            <person name="Drula E."/>
            <person name="Henrissat B."/>
            <person name="Wiebenga A."/>
            <person name="Lubbers R.J."/>
            <person name="Gomes A.C."/>
            <person name="Makela M.R."/>
            <person name="Stajich J."/>
            <person name="Grigoriev I.V."/>
            <person name="Mortensen U.H."/>
            <person name="De Vries R.P."/>
            <person name="Baker S.E."/>
            <person name="Andersen M.R."/>
        </authorList>
    </citation>
    <scope>NUCLEOTIDE SEQUENCE [LARGE SCALE GENOMIC DNA]</scope>
    <source>
        <strain evidence="8 9">CBS 123904</strain>
    </source>
</reference>
<dbReference type="InterPro" id="IPR006620">
    <property type="entry name" value="Pro_4_hyd_alph"/>
</dbReference>
<accession>A0ABR4KQ28</accession>
<keyword evidence="3" id="KW-0223">Dioxygenase</keyword>
<keyword evidence="5" id="KW-0408">Iron</keyword>
<comment type="cofactor">
    <cofactor evidence="1">
        <name>L-ascorbate</name>
        <dbReference type="ChEBI" id="CHEBI:38290"/>
    </cofactor>
</comment>
<dbReference type="InterPro" id="IPR044862">
    <property type="entry name" value="Pro_4_hyd_alph_FE2OG_OXY"/>
</dbReference>
<dbReference type="SMART" id="SM00702">
    <property type="entry name" value="P4Hc"/>
    <property type="match status" value="1"/>
</dbReference>
<gene>
    <name evidence="8" type="ORF">BJY01DRAFT_36781</name>
</gene>
<proteinExistence type="predicted"/>
<dbReference type="EMBL" id="JBFXLU010000015">
    <property type="protein sequence ID" value="KAL2854356.1"/>
    <property type="molecule type" value="Genomic_DNA"/>
</dbReference>
<evidence type="ECO:0000259" key="7">
    <source>
        <dbReference type="PROSITE" id="PS51471"/>
    </source>
</evidence>
<protein>
    <recommendedName>
        <fullName evidence="7">Fe2OG dioxygenase domain-containing protein</fullName>
    </recommendedName>
</protein>
<evidence type="ECO:0000313" key="8">
    <source>
        <dbReference type="EMBL" id="KAL2854356.1"/>
    </source>
</evidence>
<evidence type="ECO:0000256" key="1">
    <source>
        <dbReference type="ARBA" id="ARBA00001961"/>
    </source>
</evidence>
<dbReference type="Gene3D" id="2.60.120.620">
    <property type="entry name" value="q2cbj1_9rhob like domain"/>
    <property type="match status" value="1"/>
</dbReference>
<dbReference type="PANTHER" id="PTHR10869:SF236">
    <property type="entry name" value="PROLYL 4-HYDROXYLASE ALPHA SUBUNIT DOMAIN-CONTAINING PROTEIN"/>
    <property type="match status" value="1"/>
</dbReference>
<keyword evidence="2" id="KW-0479">Metal-binding</keyword>
<dbReference type="InterPro" id="IPR045054">
    <property type="entry name" value="P4HA-like"/>
</dbReference>